<name>A0A5P1ELU3_ASPOF</name>
<accession>A0A5P1ELU3</accession>
<feature type="domain" description="Protein kinase" evidence="9">
    <location>
        <begin position="229"/>
        <end position="451"/>
    </location>
</feature>
<evidence type="ECO:0000256" key="1">
    <source>
        <dbReference type="ARBA" id="ARBA00022527"/>
    </source>
</evidence>
<feature type="transmembrane region" description="Helical" evidence="8">
    <location>
        <begin position="166"/>
        <end position="190"/>
    </location>
</feature>
<dbReference type="Pfam" id="PF00069">
    <property type="entry name" value="Pkinase"/>
    <property type="match status" value="1"/>
</dbReference>
<keyword evidence="11" id="KW-1185">Reference proteome</keyword>
<dbReference type="PANTHER" id="PTHR47989">
    <property type="entry name" value="OS01G0750732 PROTEIN"/>
    <property type="match status" value="1"/>
</dbReference>
<keyword evidence="8" id="KW-0472">Membrane</keyword>
<evidence type="ECO:0000256" key="4">
    <source>
        <dbReference type="ARBA" id="ARBA00022777"/>
    </source>
</evidence>
<evidence type="ECO:0000256" key="7">
    <source>
        <dbReference type="RuleBase" id="RU000304"/>
    </source>
</evidence>
<dbReference type="FunFam" id="3.30.200.20:FF:000039">
    <property type="entry name" value="receptor-like protein kinase FERONIA"/>
    <property type="match status" value="1"/>
</dbReference>
<dbReference type="SMART" id="SM00220">
    <property type="entry name" value="S_TKc"/>
    <property type="match status" value="1"/>
</dbReference>
<feature type="binding site" evidence="6">
    <location>
        <position position="257"/>
    </location>
    <ligand>
        <name>ATP</name>
        <dbReference type="ChEBI" id="CHEBI:30616"/>
    </ligand>
</feature>
<comment type="similarity">
    <text evidence="7">Belongs to the protein kinase superfamily.</text>
</comment>
<protein>
    <recommendedName>
        <fullName evidence="9">Protein kinase domain-containing protein</fullName>
    </recommendedName>
</protein>
<keyword evidence="1 7" id="KW-0723">Serine/threonine-protein kinase</keyword>
<dbReference type="PANTHER" id="PTHR47989:SF62">
    <property type="entry name" value="OS05G0423500 PROTEIN"/>
    <property type="match status" value="1"/>
</dbReference>
<evidence type="ECO:0000256" key="5">
    <source>
        <dbReference type="ARBA" id="ARBA00022840"/>
    </source>
</evidence>
<evidence type="ECO:0000259" key="9">
    <source>
        <dbReference type="PROSITE" id="PS50011"/>
    </source>
</evidence>
<dbReference type="PROSITE" id="PS00108">
    <property type="entry name" value="PROTEIN_KINASE_ST"/>
    <property type="match status" value="1"/>
</dbReference>
<dbReference type="InterPro" id="IPR000719">
    <property type="entry name" value="Prot_kinase_dom"/>
</dbReference>
<keyword evidence="8" id="KW-0812">Transmembrane</keyword>
<proteinExistence type="inferred from homology"/>
<keyword evidence="5 6" id="KW-0067">ATP-binding</keyword>
<sequence length="451" mass="50137">MNLLDSCQPQIINPASGSVTNSEISCSPCPTDQDYEYNPLSPIPCLCAVPLGVGLRLKSPSISDFRPYIDDFRVDMTSLLDLHHYQLYFSLYTWEKGPRLRMYLKLYPSNTSLFNASEVLRLQQKFTGWEITLSDTFGPYELLNFTLGSYVNEIPGATASWLSKGAFAGILLGSLAGAFILSATAIGVIMRKRSRYRALSKQSVSKISIKVDDVKCFKLEEMASATKNFCNSMEVGRGGYGKVYKGILADGTLVAIKRAQVGSHQGSKEFLTEIVLLSRLHHRNLVSLVGYCDEDDEQMLVYEFMQNGTLRDHLSSKAKEPPSFSMKLRIALETSRGILYLHTEADPPIFHRDIKAGNILLDTKFVAKVADFGLSRLAPVENVEGIVPAHVSTVVKGTPGYLDPEYFLTHKLTDKSDVYSLGVVFLELLTGMLPIWHGKNIVREMLPGPNR</sequence>
<evidence type="ECO:0000256" key="3">
    <source>
        <dbReference type="ARBA" id="ARBA00022741"/>
    </source>
</evidence>
<evidence type="ECO:0000313" key="11">
    <source>
        <dbReference type="Proteomes" id="UP000243459"/>
    </source>
</evidence>
<evidence type="ECO:0000256" key="2">
    <source>
        <dbReference type="ARBA" id="ARBA00022679"/>
    </source>
</evidence>
<dbReference type="GO" id="GO:0004674">
    <property type="term" value="F:protein serine/threonine kinase activity"/>
    <property type="evidence" value="ECO:0007669"/>
    <property type="project" value="UniProtKB-KW"/>
</dbReference>
<dbReference type="EMBL" id="CM007386">
    <property type="protein sequence ID" value="ONK66972.1"/>
    <property type="molecule type" value="Genomic_DNA"/>
</dbReference>
<evidence type="ECO:0000313" key="10">
    <source>
        <dbReference type="EMBL" id="ONK66972.1"/>
    </source>
</evidence>
<dbReference type="InterPro" id="IPR008271">
    <property type="entry name" value="Ser/Thr_kinase_AS"/>
</dbReference>
<reference evidence="11" key="1">
    <citation type="journal article" date="2017" name="Nat. Commun.">
        <title>The asparagus genome sheds light on the origin and evolution of a young Y chromosome.</title>
        <authorList>
            <person name="Harkess A."/>
            <person name="Zhou J."/>
            <person name="Xu C."/>
            <person name="Bowers J.E."/>
            <person name="Van der Hulst R."/>
            <person name="Ayyampalayam S."/>
            <person name="Mercati F."/>
            <person name="Riccardi P."/>
            <person name="McKain M.R."/>
            <person name="Kakrana A."/>
            <person name="Tang H."/>
            <person name="Ray J."/>
            <person name="Groenendijk J."/>
            <person name="Arikit S."/>
            <person name="Mathioni S.M."/>
            <person name="Nakano M."/>
            <person name="Shan H."/>
            <person name="Telgmann-Rauber A."/>
            <person name="Kanno A."/>
            <person name="Yue Z."/>
            <person name="Chen H."/>
            <person name="Li W."/>
            <person name="Chen Y."/>
            <person name="Xu X."/>
            <person name="Zhang Y."/>
            <person name="Luo S."/>
            <person name="Chen H."/>
            <person name="Gao J."/>
            <person name="Mao Z."/>
            <person name="Pires J.C."/>
            <person name="Luo M."/>
            <person name="Kudrna D."/>
            <person name="Wing R.A."/>
            <person name="Meyers B.C."/>
            <person name="Yi K."/>
            <person name="Kong H."/>
            <person name="Lavrijsen P."/>
            <person name="Sunseri F."/>
            <person name="Falavigna A."/>
            <person name="Ye Y."/>
            <person name="Leebens-Mack J.H."/>
            <person name="Chen G."/>
        </authorList>
    </citation>
    <scope>NUCLEOTIDE SEQUENCE [LARGE SCALE GENOMIC DNA]</scope>
    <source>
        <strain evidence="11">cv. DH0086</strain>
    </source>
</reference>
<evidence type="ECO:0000256" key="6">
    <source>
        <dbReference type="PROSITE-ProRule" id="PRU10141"/>
    </source>
</evidence>
<keyword evidence="4" id="KW-0418">Kinase</keyword>
<dbReference type="PROSITE" id="PS00107">
    <property type="entry name" value="PROTEIN_KINASE_ATP"/>
    <property type="match status" value="1"/>
</dbReference>
<dbReference type="Gramene" id="ONK66972">
    <property type="protein sequence ID" value="ONK66972"/>
    <property type="gene ID" value="A4U43_C06F14140"/>
</dbReference>
<dbReference type="Gene3D" id="1.10.510.10">
    <property type="entry name" value="Transferase(Phosphotransferase) domain 1"/>
    <property type="match status" value="1"/>
</dbReference>
<organism evidence="10 11">
    <name type="scientific">Asparagus officinalis</name>
    <name type="common">Garden asparagus</name>
    <dbReference type="NCBI Taxonomy" id="4686"/>
    <lineage>
        <taxon>Eukaryota</taxon>
        <taxon>Viridiplantae</taxon>
        <taxon>Streptophyta</taxon>
        <taxon>Embryophyta</taxon>
        <taxon>Tracheophyta</taxon>
        <taxon>Spermatophyta</taxon>
        <taxon>Magnoliopsida</taxon>
        <taxon>Liliopsida</taxon>
        <taxon>Asparagales</taxon>
        <taxon>Asparagaceae</taxon>
        <taxon>Asparagoideae</taxon>
        <taxon>Asparagus</taxon>
    </lineage>
</organism>
<dbReference type="AlphaFoldDB" id="A0A5P1ELU3"/>
<keyword evidence="8" id="KW-1133">Transmembrane helix</keyword>
<gene>
    <name evidence="10" type="ORF">A4U43_C06F14140</name>
</gene>
<dbReference type="SUPFAM" id="SSF56112">
    <property type="entry name" value="Protein kinase-like (PK-like)"/>
    <property type="match status" value="1"/>
</dbReference>
<evidence type="ECO:0000256" key="8">
    <source>
        <dbReference type="SAM" id="Phobius"/>
    </source>
</evidence>
<dbReference type="PROSITE" id="PS50011">
    <property type="entry name" value="PROTEIN_KINASE_DOM"/>
    <property type="match status" value="1"/>
</dbReference>
<dbReference type="Gene3D" id="3.30.200.20">
    <property type="entry name" value="Phosphorylase Kinase, domain 1"/>
    <property type="match status" value="1"/>
</dbReference>
<dbReference type="OMA" id="WLSAKCK"/>
<feature type="transmembrane region" description="Helical" evidence="8">
    <location>
        <begin position="418"/>
        <end position="437"/>
    </location>
</feature>
<keyword evidence="2" id="KW-0808">Transferase</keyword>
<dbReference type="InterPro" id="IPR011009">
    <property type="entry name" value="Kinase-like_dom_sf"/>
</dbReference>
<dbReference type="Proteomes" id="UP000243459">
    <property type="component" value="Chromosome 6"/>
</dbReference>
<dbReference type="GO" id="GO:0005524">
    <property type="term" value="F:ATP binding"/>
    <property type="evidence" value="ECO:0007669"/>
    <property type="project" value="UniProtKB-UniRule"/>
</dbReference>
<keyword evidence="3 6" id="KW-0547">Nucleotide-binding</keyword>
<dbReference type="InterPro" id="IPR017441">
    <property type="entry name" value="Protein_kinase_ATP_BS"/>
</dbReference>